<gene>
    <name evidence="1" type="ORF">PACLA_8A065488</name>
</gene>
<dbReference type="Proteomes" id="UP001152795">
    <property type="component" value="Unassembled WGS sequence"/>
</dbReference>
<dbReference type="GO" id="GO:0003677">
    <property type="term" value="F:DNA binding"/>
    <property type="evidence" value="ECO:0007669"/>
    <property type="project" value="InterPro"/>
</dbReference>
<accession>A0A7D9JJF5</accession>
<dbReference type="Gene3D" id="1.10.443.10">
    <property type="entry name" value="Intergrase catalytic core"/>
    <property type="match status" value="1"/>
</dbReference>
<dbReference type="SUPFAM" id="SSF56349">
    <property type="entry name" value="DNA breaking-rejoining enzymes"/>
    <property type="match status" value="1"/>
</dbReference>
<sequence length="132" mass="15026">MKKRSWSTVHLAKNNLGGLKHRAVKAKRVEHYANRDRPKRCLACDVVIWQIVLKKPSRKIHSTNHSLRTTTVTRGLEKGAPEKLIMARTGHRDRRSLLTYRIRPDVSTKQAVSKSFECGGPSFVDLTRDGVN</sequence>
<reference evidence="1" key="1">
    <citation type="submission" date="2020-04" db="EMBL/GenBank/DDBJ databases">
        <authorList>
            <person name="Alioto T."/>
            <person name="Alioto T."/>
            <person name="Gomez Garrido J."/>
        </authorList>
    </citation>
    <scope>NUCLEOTIDE SEQUENCE</scope>
    <source>
        <strain evidence="1">A484AB</strain>
    </source>
</reference>
<organism evidence="1 2">
    <name type="scientific">Paramuricea clavata</name>
    <name type="common">Red gorgonian</name>
    <name type="synonym">Violescent sea-whip</name>
    <dbReference type="NCBI Taxonomy" id="317549"/>
    <lineage>
        <taxon>Eukaryota</taxon>
        <taxon>Metazoa</taxon>
        <taxon>Cnidaria</taxon>
        <taxon>Anthozoa</taxon>
        <taxon>Octocorallia</taxon>
        <taxon>Malacalcyonacea</taxon>
        <taxon>Plexauridae</taxon>
        <taxon>Paramuricea</taxon>
    </lineage>
</organism>
<name>A0A7D9JJF5_PARCT</name>
<dbReference type="InterPro" id="IPR011010">
    <property type="entry name" value="DNA_brk_join_enz"/>
</dbReference>
<dbReference type="AlphaFoldDB" id="A0A7D9JJF5"/>
<dbReference type="GO" id="GO:0015074">
    <property type="term" value="P:DNA integration"/>
    <property type="evidence" value="ECO:0007669"/>
    <property type="project" value="InterPro"/>
</dbReference>
<proteinExistence type="predicted"/>
<keyword evidence="2" id="KW-1185">Reference proteome</keyword>
<dbReference type="InterPro" id="IPR013762">
    <property type="entry name" value="Integrase-like_cat_sf"/>
</dbReference>
<evidence type="ECO:0000313" key="2">
    <source>
        <dbReference type="Proteomes" id="UP001152795"/>
    </source>
</evidence>
<evidence type="ECO:0000313" key="1">
    <source>
        <dbReference type="EMBL" id="CAB4030167.1"/>
    </source>
</evidence>
<protein>
    <submittedName>
        <fullName evidence="1">Zinc finger MYM-type 3</fullName>
    </submittedName>
</protein>
<dbReference type="EMBL" id="CACRXK020016681">
    <property type="protein sequence ID" value="CAB4030167.1"/>
    <property type="molecule type" value="Genomic_DNA"/>
</dbReference>
<dbReference type="GO" id="GO:0006310">
    <property type="term" value="P:DNA recombination"/>
    <property type="evidence" value="ECO:0007669"/>
    <property type="project" value="InterPro"/>
</dbReference>
<comment type="caution">
    <text evidence="1">The sequence shown here is derived from an EMBL/GenBank/DDBJ whole genome shotgun (WGS) entry which is preliminary data.</text>
</comment>